<name>A0A4U0UJ73_9PEZI</name>
<feature type="compositionally biased region" description="Low complexity" evidence="6">
    <location>
        <begin position="640"/>
        <end position="653"/>
    </location>
</feature>
<keyword evidence="7" id="KW-0732">Signal</keyword>
<evidence type="ECO:0008006" key="10">
    <source>
        <dbReference type="Google" id="ProtNLM"/>
    </source>
</evidence>
<evidence type="ECO:0000256" key="4">
    <source>
        <dbReference type="ARBA" id="ARBA00023004"/>
    </source>
</evidence>
<organism evidence="8 9">
    <name type="scientific">Friedmanniomyces endolithicus</name>
    <dbReference type="NCBI Taxonomy" id="329885"/>
    <lineage>
        <taxon>Eukaryota</taxon>
        <taxon>Fungi</taxon>
        <taxon>Dikarya</taxon>
        <taxon>Ascomycota</taxon>
        <taxon>Pezizomycotina</taxon>
        <taxon>Dothideomycetes</taxon>
        <taxon>Dothideomycetidae</taxon>
        <taxon>Mycosphaerellales</taxon>
        <taxon>Teratosphaeriaceae</taxon>
        <taxon>Friedmanniomyces</taxon>
    </lineage>
</organism>
<dbReference type="Gene3D" id="1.10.630.10">
    <property type="entry name" value="Cytochrome P450"/>
    <property type="match status" value="1"/>
</dbReference>
<dbReference type="AlphaFoldDB" id="A0A4U0UJ73"/>
<comment type="cofactor">
    <cofactor evidence="5">
        <name>heme</name>
        <dbReference type="ChEBI" id="CHEBI:30413"/>
    </cofactor>
</comment>
<dbReference type="EMBL" id="NAJP01000067">
    <property type="protein sequence ID" value="TKA35634.1"/>
    <property type="molecule type" value="Genomic_DNA"/>
</dbReference>
<evidence type="ECO:0000256" key="3">
    <source>
        <dbReference type="ARBA" id="ARBA00023002"/>
    </source>
</evidence>
<dbReference type="GO" id="GO:0005506">
    <property type="term" value="F:iron ion binding"/>
    <property type="evidence" value="ECO:0007669"/>
    <property type="project" value="InterPro"/>
</dbReference>
<feature type="region of interest" description="Disordered" evidence="6">
    <location>
        <begin position="640"/>
        <end position="689"/>
    </location>
</feature>
<feature type="region of interest" description="Disordered" evidence="6">
    <location>
        <begin position="583"/>
        <end position="606"/>
    </location>
</feature>
<evidence type="ECO:0000256" key="6">
    <source>
        <dbReference type="SAM" id="MobiDB-lite"/>
    </source>
</evidence>
<comment type="caution">
    <text evidence="8">The sequence shown here is derived from an EMBL/GenBank/DDBJ whole genome shotgun (WGS) entry which is preliminary data.</text>
</comment>
<evidence type="ECO:0000256" key="1">
    <source>
        <dbReference type="ARBA" id="ARBA00010617"/>
    </source>
</evidence>
<protein>
    <recommendedName>
        <fullName evidence="10">Cytochrome P450</fullName>
    </recommendedName>
</protein>
<dbReference type="InterPro" id="IPR002401">
    <property type="entry name" value="Cyt_P450_E_grp-I"/>
</dbReference>
<feature type="compositionally biased region" description="Polar residues" evidence="6">
    <location>
        <begin position="654"/>
        <end position="671"/>
    </location>
</feature>
<dbReference type="PRINTS" id="PR00463">
    <property type="entry name" value="EP450I"/>
</dbReference>
<keyword evidence="3" id="KW-0560">Oxidoreductase</keyword>
<dbReference type="STRING" id="329885.A0A4U0UJ73"/>
<dbReference type="PANTHER" id="PTHR46300:SF8">
    <property type="entry name" value="CYTOCHROME P450 2E1"/>
    <property type="match status" value="1"/>
</dbReference>
<reference evidence="8 9" key="1">
    <citation type="submission" date="2017-03" db="EMBL/GenBank/DDBJ databases">
        <title>Genomes of endolithic fungi from Antarctica.</title>
        <authorList>
            <person name="Coleine C."/>
            <person name="Masonjones S."/>
            <person name="Stajich J.E."/>
        </authorList>
    </citation>
    <scope>NUCLEOTIDE SEQUENCE [LARGE SCALE GENOMIC DNA]</scope>
    <source>
        <strain evidence="8 9">CCFEE 5311</strain>
    </source>
</reference>
<sequence length="760" mass="85235">MACTTLIAVILAAAAILVAERIHARRRLPGYVKSLPGPRGLPIIGSVHELPEKNSWLKFHEWGQKYGPIYQVNLAGTNHVWITRDKIARDLLTKRIAIYSDRPFIPALEQDNRTSGQYLPLMSRNEKWVRQRKFAKQIMDVSEKASFYGYPELESVRLLFELMTEPSKYNVAMESFIARVTSRLAWGTPTPSDELKQRARELLIGVSPGGALGNKLPFLMSLPERLASPKAWEARRSRTERKFFETMQAEVQEDIDIKRKPTSSKIPRPVASRPKPSWMRMFLERKKSWGFGSDLEGAFAVGMHGIAGALTIAAPMQSFCLALCHYPQYQPILHEEIDRVLGDRMPTFDDMEEMPVLRAFIRETLRWRPPVPTGIPHELIQDDMYEGYHIPAGSVMHPLEWSISRDPEVFLEPDQWNPMRWLEAKYPTYQEPLSKYPTITQYSQFGYGRRTCQGMAVTEADLFVGLGGVAWLFSMAKPETKDAVAETETDVKAGITPRIERTLHGEVKSCGESTRNLSRYSKAFTSLSADERSFFEQNAERIKRQSRRYSGMPLDLAFVESETPPQLTPPQVSSADSPVRGLIATFENGSPTPPASPDDNDTRHKPSASALRLAAGRMPFQRNDSAISLPGEFPGFTTDPATALLSPPLTPAAETSSIPSALRNPSSTMSTKSDRPAPPPQKTPLASVDDPTMNFSTLLIAKPLPFDFNLCIRNQARAELVAQKWVELKMQGEFEASRVFWGGGKDTKGDAEFGWGEVFA</sequence>
<dbReference type="InterPro" id="IPR001128">
    <property type="entry name" value="Cyt_P450"/>
</dbReference>
<feature type="binding site" description="axial binding residue" evidence="5">
    <location>
        <position position="452"/>
    </location>
    <ligand>
        <name>heme</name>
        <dbReference type="ChEBI" id="CHEBI:30413"/>
    </ligand>
    <ligandPart>
        <name>Fe</name>
        <dbReference type="ChEBI" id="CHEBI:18248"/>
    </ligandPart>
</feature>
<evidence type="ECO:0000313" key="9">
    <source>
        <dbReference type="Proteomes" id="UP000310066"/>
    </source>
</evidence>
<dbReference type="Pfam" id="PF00067">
    <property type="entry name" value="p450"/>
    <property type="match status" value="2"/>
</dbReference>
<dbReference type="SUPFAM" id="SSF48264">
    <property type="entry name" value="Cytochrome P450"/>
    <property type="match status" value="1"/>
</dbReference>
<keyword evidence="4 5" id="KW-0408">Iron</keyword>
<comment type="similarity">
    <text evidence="1">Belongs to the cytochrome P450 family.</text>
</comment>
<dbReference type="GO" id="GO:0004497">
    <property type="term" value="F:monooxygenase activity"/>
    <property type="evidence" value="ECO:0007669"/>
    <property type="project" value="InterPro"/>
</dbReference>
<evidence type="ECO:0000256" key="2">
    <source>
        <dbReference type="ARBA" id="ARBA00022723"/>
    </source>
</evidence>
<keyword evidence="5" id="KW-0349">Heme</keyword>
<dbReference type="GO" id="GO:0020037">
    <property type="term" value="F:heme binding"/>
    <property type="evidence" value="ECO:0007669"/>
    <property type="project" value="InterPro"/>
</dbReference>
<dbReference type="InterPro" id="IPR036396">
    <property type="entry name" value="Cyt_P450_sf"/>
</dbReference>
<dbReference type="OrthoDB" id="1103324at2759"/>
<feature type="signal peptide" evidence="7">
    <location>
        <begin position="1"/>
        <end position="19"/>
    </location>
</feature>
<accession>A0A4U0UJ73</accession>
<evidence type="ECO:0000256" key="5">
    <source>
        <dbReference type="PIRSR" id="PIRSR602401-1"/>
    </source>
</evidence>
<dbReference type="PANTHER" id="PTHR46300">
    <property type="entry name" value="P450, PUTATIVE (EUROFUNG)-RELATED-RELATED"/>
    <property type="match status" value="1"/>
</dbReference>
<feature type="chain" id="PRO_5020487959" description="Cytochrome P450" evidence="7">
    <location>
        <begin position="20"/>
        <end position="760"/>
    </location>
</feature>
<dbReference type="GO" id="GO:0016705">
    <property type="term" value="F:oxidoreductase activity, acting on paired donors, with incorporation or reduction of molecular oxygen"/>
    <property type="evidence" value="ECO:0007669"/>
    <property type="project" value="InterPro"/>
</dbReference>
<evidence type="ECO:0000313" key="8">
    <source>
        <dbReference type="EMBL" id="TKA35634.1"/>
    </source>
</evidence>
<keyword evidence="2 5" id="KW-0479">Metal-binding</keyword>
<dbReference type="InterPro" id="IPR050364">
    <property type="entry name" value="Cytochrome_P450_fung"/>
</dbReference>
<proteinExistence type="inferred from homology"/>
<dbReference type="Proteomes" id="UP000310066">
    <property type="component" value="Unassembled WGS sequence"/>
</dbReference>
<evidence type="ECO:0000256" key="7">
    <source>
        <dbReference type="SAM" id="SignalP"/>
    </source>
</evidence>
<gene>
    <name evidence="8" type="ORF">B0A54_12602</name>
</gene>